<keyword evidence="5" id="KW-0539">Nucleus</keyword>
<evidence type="ECO:0000313" key="9">
    <source>
        <dbReference type="Proteomes" id="UP001054252"/>
    </source>
</evidence>
<accession>A0AAV5ILT9</accession>
<dbReference type="AlphaFoldDB" id="A0AAV5ILT9"/>
<evidence type="ECO:0000259" key="7">
    <source>
        <dbReference type="PROSITE" id="PS50811"/>
    </source>
</evidence>
<evidence type="ECO:0000313" key="8">
    <source>
        <dbReference type="EMBL" id="GKV00093.1"/>
    </source>
</evidence>
<keyword evidence="2" id="KW-0805">Transcription regulation</keyword>
<dbReference type="Proteomes" id="UP001054252">
    <property type="component" value="Unassembled WGS sequence"/>
</dbReference>
<comment type="subcellular location">
    <subcellularLocation>
        <location evidence="1">Nucleus</location>
    </subcellularLocation>
</comment>
<keyword evidence="9" id="KW-1185">Reference proteome</keyword>
<dbReference type="GO" id="GO:0003700">
    <property type="term" value="F:DNA-binding transcription factor activity"/>
    <property type="evidence" value="ECO:0007669"/>
    <property type="project" value="InterPro"/>
</dbReference>
<dbReference type="SMART" id="SM00774">
    <property type="entry name" value="WRKY"/>
    <property type="match status" value="1"/>
</dbReference>
<dbReference type="GO" id="GO:0043565">
    <property type="term" value="F:sequence-specific DNA binding"/>
    <property type="evidence" value="ECO:0007669"/>
    <property type="project" value="InterPro"/>
</dbReference>
<dbReference type="Pfam" id="PF03106">
    <property type="entry name" value="WRKY"/>
    <property type="match status" value="1"/>
</dbReference>
<feature type="compositionally biased region" description="Basic and acidic residues" evidence="6">
    <location>
        <begin position="76"/>
        <end position="86"/>
    </location>
</feature>
<feature type="compositionally biased region" description="Polar residues" evidence="6">
    <location>
        <begin position="1"/>
        <end position="13"/>
    </location>
</feature>
<dbReference type="InterPro" id="IPR036576">
    <property type="entry name" value="WRKY_dom_sf"/>
</dbReference>
<evidence type="ECO:0000256" key="3">
    <source>
        <dbReference type="ARBA" id="ARBA00023125"/>
    </source>
</evidence>
<feature type="domain" description="WRKY" evidence="7">
    <location>
        <begin position="100"/>
        <end position="165"/>
    </location>
</feature>
<evidence type="ECO:0000256" key="5">
    <source>
        <dbReference type="ARBA" id="ARBA00023242"/>
    </source>
</evidence>
<evidence type="ECO:0000256" key="4">
    <source>
        <dbReference type="ARBA" id="ARBA00023163"/>
    </source>
</evidence>
<evidence type="ECO:0000256" key="6">
    <source>
        <dbReference type="SAM" id="MobiDB-lite"/>
    </source>
</evidence>
<dbReference type="Gene3D" id="2.20.25.80">
    <property type="entry name" value="WRKY domain"/>
    <property type="match status" value="1"/>
</dbReference>
<feature type="region of interest" description="Disordered" evidence="6">
    <location>
        <begin position="65"/>
        <end position="86"/>
    </location>
</feature>
<dbReference type="SUPFAM" id="SSF118290">
    <property type="entry name" value="WRKY DNA-binding domain"/>
    <property type="match status" value="1"/>
</dbReference>
<feature type="region of interest" description="Disordered" evidence="6">
    <location>
        <begin position="1"/>
        <end position="29"/>
    </location>
</feature>
<sequence>MFDINMSNSNSRVLESPETERGDDSNFELPEDYLMSDGWLEDYQPAVINSGLTGNPVNQENTVNETGGISSLHEGPNNRESEGRRVEGEVRERFAFRTRSEVDVLEDGYKWRKYGKKKVKNSPNPRNYYRCHVEGCPVKKRVERDKEDQSYVITTYEGVHNHQGSS</sequence>
<reference evidence="8 9" key="1">
    <citation type="journal article" date="2021" name="Commun. Biol.">
        <title>The genome of Shorea leprosula (Dipterocarpaceae) highlights the ecological relevance of drought in aseasonal tropical rainforests.</title>
        <authorList>
            <person name="Ng K.K.S."/>
            <person name="Kobayashi M.J."/>
            <person name="Fawcett J.A."/>
            <person name="Hatakeyama M."/>
            <person name="Paape T."/>
            <person name="Ng C.H."/>
            <person name="Ang C.C."/>
            <person name="Tnah L.H."/>
            <person name="Lee C.T."/>
            <person name="Nishiyama T."/>
            <person name="Sese J."/>
            <person name="O'Brien M.J."/>
            <person name="Copetti D."/>
            <person name="Mohd Noor M.I."/>
            <person name="Ong R.C."/>
            <person name="Putra M."/>
            <person name="Sireger I.Z."/>
            <person name="Indrioko S."/>
            <person name="Kosugi Y."/>
            <person name="Izuno A."/>
            <person name="Isagi Y."/>
            <person name="Lee S.L."/>
            <person name="Shimizu K.K."/>
        </authorList>
    </citation>
    <scope>NUCLEOTIDE SEQUENCE [LARGE SCALE GENOMIC DNA]</scope>
    <source>
        <strain evidence="8">214</strain>
    </source>
</reference>
<evidence type="ECO:0000256" key="1">
    <source>
        <dbReference type="ARBA" id="ARBA00004123"/>
    </source>
</evidence>
<dbReference type="InterPro" id="IPR044810">
    <property type="entry name" value="WRKY_plant"/>
</dbReference>
<name>A0AAV5ILT9_9ROSI</name>
<evidence type="ECO:0000256" key="2">
    <source>
        <dbReference type="ARBA" id="ARBA00023015"/>
    </source>
</evidence>
<organism evidence="8 9">
    <name type="scientific">Rubroshorea leprosula</name>
    <dbReference type="NCBI Taxonomy" id="152421"/>
    <lineage>
        <taxon>Eukaryota</taxon>
        <taxon>Viridiplantae</taxon>
        <taxon>Streptophyta</taxon>
        <taxon>Embryophyta</taxon>
        <taxon>Tracheophyta</taxon>
        <taxon>Spermatophyta</taxon>
        <taxon>Magnoliopsida</taxon>
        <taxon>eudicotyledons</taxon>
        <taxon>Gunneridae</taxon>
        <taxon>Pentapetalae</taxon>
        <taxon>rosids</taxon>
        <taxon>malvids</taxon>
        <taxon>Malvales</taxon>
        <taxon>Dipterocarpaceae</taxon>
        <taxon>Rubroshorea</taxon>
    </lineage>
</organism>
<dbReference type="PANTHER" id="PTHR31221">
    <property type="entry name" value="WRKY TRANSCRIPTION FACTOR PROTEIN 1-RELATED"/>
    <property type="match status" value="1"/>
</dbReference>
<comment type="caution">
    <text evidence="8">The sequence shown here is derived from an EMBL/GenBank/DDBJ whole genome shotgun (WGS) entry which is preliminary data.</text>
</comment>
<keyword evidence="4" id="KW-0804">Transcription</keyword>
<proteinExistence type="predicted"/>
<protein>
    <recommendedName>
        <fullName evidence="7">WRKY domain-containing protein</fullName>
    </recommendedName>
</protein>
<dbReference type="InterPro" id="IPR003657">
    <property type="entry name" value="WRKY_dom"/>
</dbReference>
<dbReference type="GO" id="GO:0005634">
    <property type="term" value="C:nucleus"/>
    <property type="evidence" value="ECO:0007669"/>
    <property type="project" value="UniProtKB-SubCell"/>
</dbReference>
<dbReference type="PANTHER" id="PTHR31221:SF112">
    <property type="entry name" value="WRKY TRANSCRIPTION FACTOR 50-RELATED"/>
    <property type="match status" value="1"/>
</dbReference>
<dbReference type="PROSITE" id="PS50811">
    <property type="entry name" value="WRKY"/>
    <property type="match status" value="1"/>
</dbReference>
<keyword evidence="3" id="KW-0238">DNA-binding</keyword>
<dbReference type="EMBL" id="BPVZ01000015">
    <property type="protein sequence ID" value="GKV00093.1"/>
    <property type="molecule type" value="Genomic_DNA"/>
</dbReference>
<gene>
    <name evidence="8" type="ORF">SLEP1_g12841</name>
</gene>
<dbReference type="FunFam" id="2.20.25.80:FF:000003">
    <property type="entry name" value="WRKY transcription factor 57"/>
    <property type="match status" value="1"/>
</dbReference>